<comment type="similarity">
    <text evidence="1">Belongs to the methyltransferase superfamily. LaeA methyltransferase family.</text>
</comment>
<name>A0AA38RA04_9PEZI</name>
<dbReference type="Gene3D" id="3.40.50.150">
    <property type="entry name" value="Vaccinia Virus protein VP39"/>
    <property type="match status" value="1"/>
</dbReference>
<keyword evidence="3" id="KW-0808">Transferase</keyword>
<sequence length="224" mass="25584">MLIRAIKVVGIDISPHMVPPERPPNLDLQVDDLNQRLTFSANYFDLVHSQLMLGGIHRNRWRGYLRDIHRVLRPGGWCQMAEIYFNAQSDNGTLTHNHALRRWSQAFLQSLEPSKDPRVPLQLEALMRHAGFVDVESRLLPLPLCGWSTDPRERDIGMANQANVHRMLSALAVYPFTQFLRMSMTDVQLLVAQARAEADNPAFKAYFPVYVVFCLSAIEATTFL</sequence>
<dbReference type="AlphaFoldDB" id="A0AA38RA04"/>
<organism evidence="3 4">
    <name type="scientific">Pleurostoma richardsiae</name>
    <dbReference type="NCBI Taxonomy" id="41990"/>
    <lineage>
        <taxon>Eukaryota</taxon>
        <taxon>Fungi</taxon>
        <taxon>Dikarya</taxon>
        <taxon>Ascomycota</taxon>
        <taxon>Pezizomycotina</taxon>
        <taxon>Sordariomycetes</taxon>
        <taxon>Sordariomycetidae</taxon>
        <taxon>Calosphaeriales</taxon>
        <taxon>Pleurostomataceae</taxon>
        <taxon>Pleurostoma</taxon>
    </lineage>
</organism>
<dbReference type="Proteomes" id="UP001174694">
    <property type="component" value="Unassembled WGS sequence"/>
</dbReference>
<evidence type="ECO:0000259" key="2">
    <source>
        <dbReference type="Pfam" id="PF08241"/>
    </source>
</evidence>
<dbReference type="InterPro" id="IPR029063">
    <property type="entry name" value="SAM-dependent_MTases_sf"/>
</dbReference>
<feature type="domain" description="Methyltransferase type 11" evidence="2">
    <location>
        <begin position="6"/>
        <end position="78"/>
    </location>
</feature>
<keyword evidence="3" id="KW-0489">Methyltransferase</keyword>
<gene>
    <name evidence="3" type="ORF">NKR23_g11700</name>
</gene>
<evidence type="ECO:0000313" key="4">
    <source>
        <dbReference type="Proteomes" id="UP001174694"/>
    </source>
</evidence>
<evidence type="ECO:0000313" key="3">
    <source>
        <dbReference type="EMBL" id="KAJ9131555.1"/>
    </source>
</evidence>
<dbReference type="SUPFAM" id="SSF53335">
    <property type="entry name" value="S-adenosyl-L-methionine-dependent methyltransferases"/>
    <property type="match status" value="1"/>
</dbReference>
<dbReference type="PANTHER" id="PTHR43591">
    <property type="entry name" value="METHYLTRANSFERASE"/>
    <property type="match status" value="1"/>
</dbReference>
<proteinExistence type="inferred from homology"/>
<dbReference type="CDD" id="cd02440">
    <property type="entry name" value="AdoMet_MTases"/>
    <property type="match status" value="1"/>
</dbReference>
<dbReference type="EMBL" id="JANBVO010000067">
    <property type="protein sequence ID" value="KAJ9131555.1"/>
    <property type="molecule type" value="Genomic_DNA"/>
</dbReference>
<protein>
    <submittedName>
        <fullName evidence="3">S-adenosyl-L-methionine-dependent methyltransferase</fullName>
    </submittedName>
</protein>
<dbReference type="GO" id="GO:0008757">
    <property type="term" value="F:S-adenosylmethionine-dependent methyltransferase activity"/>
    <property type="evidence" value="ECO:0007669"/>
    <property type="project" value="InterPro"/>
</dbReference>
<dbReference type="InterPro" id="IPR013216">
    <property type="entry name" value="Methyltransf_11"/>
</dbReference>
<dbReference type="PANTHER" id="PTHR43591:SF24">
    <property type="entry name" value="2-METHOXY-6-POLYPRENYL-1,4-BENZOQUINOL METHYLASE, MITOCHONDRIAL"/>
    <property type="match status" value="1"/>
</dbReference>
<dbReference type="Pfam" id="PF08241">
    <property type="entry name" value="Methyltransf_11"/>
    <property type="match status" value="1"/>
</dbReference>
<reference evidence="3" key="1">
    <citation type="submission" date="2022-07" db="EMBL/GenBank/DDBJ databases">
        <title>Fungi with potential for degradation of polypropylene.</title>
        <authorList>
            <person name="Gostincar C."/>
        </authorList>
    </citation>
    <scope>NUCLEOTIDE SEQUENCE</scope>
    <source>
        <strain evidence="3">EXF-13308</strain>
    </source>
</reference>
<evidence type="ECO:0000256" key="1">
    <source>
        <dbReference type="ARBA" id="ARBA00038158"/>
    </source>
</evidence>
<accession>A0AA38RA04</accession>
<dbReference type="GO" id="GO:0032259">
    <property type="term" value="P:methylation"/>
    <property type="evidence" value="ECO:0007669"/>
    <property type="project" value="UniProtKB-KW"/>
</dbReference>
<keyword evidence="4" id="KW-1185">Reference proteome</keyword>
<comment type="caution">
    <text evidence="3">The sequence shown here is derived from an EMBL/GenBank/DDBJ whole genome shotgun (WGS) entry which is preliminary data.</text>
</comment>